<name>A0A1S7LPG8_MAGMO</name>
<dbReference type="GO" id="GO:0005829">
    <property type="term" value="C:cytosol"/>
    <property type="evidence" value="ECO:0007669"/>
    <property type="project" value="TreeGrafter"/>
</dbReference>
<dbReference type="GO" id="GO:0052657">
    <property type="term" value="F:guanine phosphoribosyltransferase activity"/>
    <property type="evidence" value="ECO:0007669"/>
    <property type="project" value="RHEA"/>
</dbReference>
<dbReference type="PANTHER" id="PTHR43340:SF1">
    <property type="entry name" value="HYPOXANTHINE PHOSPHORIBOSYLTRANSFERASE"/>
    <property type="match status" value="1"/>
</dbReference>
<dbReference type="InterPro" id="IPR050408">
    <property type="entry name" value="HGPRT"/>
</dbReference>
<evidence type="ECO:0000259" key="3">
    <source>
        <dbReference type="Pfam" id="PF00156"/>
    </source>
</evidence>
<dbReference type="GO" id="GO:0006178">
    <property type="term" value="P:guanine salvage"/>
    <property type="evidence" value="ECO:0007669"/>
    <property type="project" value="TreeGrafter"/>
</dbReference>
<reference evidence="4" key="1">
    <citation type="submission" date="2015-04" db="EMBL/GenBank/DDBJ databases">
        <authorList>
            <person name="Syromyatnikov M.Y."/>
            <person name="Popov V.N."/>
        </authorList>
    </citation>
    <scope>NUCLEOTIDE SEQUENCE</scope>
    <source>
        <strain evidence="4">MO-1</strain>
    </source>
</reference>
<dbReference type="EC" id="2.4.2.8" evidence="4"/>
<feature type="domain" description="Phosphoribosyltransferase" evidence="3">
    <location>
        <begin position="20"/>
        <end position="161"/>
    </location>
</feature>
<dbReference type="GO" id="GO:0032264">
    <property type="term" value="P:IMP salvage"/>
    <property type="evidence" value="ECO:0007669"/>
    <property type="project" value="TreeGrafter"/>
</dbReference>
<protein>
    <submittedName>
        <fullName evidence="4">Putative hypoxanthine phosphoribosyltransferase (Htp)</fullName>
        <ecNumber evidence="4">2.4.2.8</ecNumber>
    </submittedName>
</protein>
<dbReference type="SUPFAM" id="SSF53271">
    <property type="entry name" value="PRTase-like"/>
    <property type="match status" value="1"/>
</dbReference>
<organism evidence="4">
    <name type="scientific">Magnetococcus massalia (strain MO-1)</name>
    <dbReference type="NCBI Taxonomy" id="451514"/>
    <lineage>
        <taxon>Bacteria</taxon>
        <taxon>Pseudomonadati</taxon>
        <taxon>Pseudomonadota</taxon>
        <taxon>Magnetococcia</taxon>
        <taxon>Magnetococcales</taxon>
        <taxon>Magnetococcaceae</taxon>
        <taxon>Magnetococcus</taxon>
    </lineage>
</organism>
<dbReference type="Gene3D" id="3.40.50.2020">
    <property type="match status" value="1"/>
</dbReference>
<evidence type="ECO:0000256" key="1">
    <source>
        <dbReference type="ARBA" id="ARBA00048811"/>
    </source>
</evidence>
<dbReference type="GO" id="GO:0000287">
    <property type="term" value="F:magnesium ion binding"/>
    <property type="evidence" value="ECO:0007669"/>
    <property type="project" value="TreeGrafter"/>
</dbReference>
<dbReference type="GO" id="GO:0004422">
    <property type="term" value="F:hypoxanthine phosphoribosyltransferase activity"/>
    <property type="evidence" value="ECO:0007669"/>
    <property type="project" value="TreeGrafter"/>
</dbReference>
<evidence type="ECO:0000256" key="2">
    <source>
        <dbReference type="ARBA" id="ARBA00049402"/>
    </source>
</evidence>
<dbReference type="Pfam" id="PF00156">
    <property type="entry name" value="Pribosyltran"/>
    <property type="match status" value="1"/>
</dbReference>
<dbReference type="InterPro" id="IPR000836">
    <property type="entry name" value="PRTase_dom"/>
</dbReference>
<dbReference type="PANTHER" id="PTHR43340">
    <property type="entry name" value="HYPOXANTHINE-GUANINE PHOSPHORIBOSYLTRANSFERASE"/>
    <property type="match status" value="1"/>
</dbReference>
<comment type="catalytic activity">
    <reaction evidence="1">
        <text>GMP + diphosphate = guanine + 5-phospho-alpha-D-ribose 1-diphosphate</text>
        <dbReference type="Rhea" id="RHEA:25424"/>
        <dbReference type="ChEBI" id="CHEBI:16235"/>
        <dbReference type="ChEBI" id="CHEBI:33019"/>
        <dbReference type="ChEBI" id="CHEBI:58017"/>
        <dbReference type="ChEBI" id="CHEBI:58115"/>
        <dbReference type="EC" id="2.4.2.8"/>
    </reaction>
    <physiologicalReaction direction="right-to-left" evidence="1">
        <dbReference type="Rhea" id="RHEA:25426"/>
    </physiologicalReaction>
</comment>
<dbReference type="InterPro" id="IPR029057">
    <property type="entry name" value="PRTase-like"/>
</dbReference>
<dbReference type="GO" id="GO:0032263">
    <property type="term" value="P:GMP salvage"/>
    <property type="evidence" value="ECO:0007669"/>
    <property type="project" value="TreeGrafter"/>
</dbReference>
<gene>
    <name evidence="4" type="ORF">MAGMO_3961</name>
</gene>
<dbReference type="EMBL" id="LO017727">
    <property type="protein sequence ID" value="CRH08089.1"/>
    <property type="molecule type" value="Genomic_DNA"/>
</dbReference>
<comment type="catalytic activity">
    <reaction evidence="2">
        <text>IMP + diphosphate = hypoxanthine + 5-phospho-alpha-D-ribose 1-diphosphate</text>
        <dbReference type="Rhea" id="RHEA:17973"/>
        <dbReference type="ChEBI" id="CHEBI:17368"/>
        <dbReference type="ChEBI" id="CHEBI:33019"/>
        <dbReference type="ChEBI" id="CHEBI:58017"/>
        <dbReference type="ChEBI" id="CHEBI:58053"/>
        <dbReference type="EC" id="2.4.2.8"/>
    </reaction>
    <physiologicalReaction direction="right-to-left" evidence="2">
        <dbReference type="Rhea" id="RHEA:17975"/>
    </physiologicalReaction>
</comment>
<sequence>MTQQDDAKALLSHLEPFIEQEQILLRVAELAQQIEAEMEGQDPMILVVLKGGFIFAADLIRAMQHSVPVAFTLARSSHEGPLMMDQGDLEMIKGKDLWIVDGLLDGGESAQHLMEALAPHEPASIGFVILLHKTVDGRQPIPVRCIGFEVPDTRLVGYGLDESQQYRGLKGIYSWWTKGRATNPDEPEALI</sequence>
<keyword evidence="4" id="KW-0808">Transferase</keyword>
<evidence type="ECO:0000313" key="4">
    <source>
        <dbReference type="EMBL" id="CRH08089.1"/>
    </source>
</evidence>
<accession>A0A1S7LPG8</accession>
<keyword evidence="4" id="KW-0328">Glycosyltransferase</keyword>
<proteinExistence type="predicted"/>
<dbReference type="CDD" id="cd06223">
    <property type="entry name" value="PRTases_typeI"/>
    <property type="match status" value="1"/>
</dbReference>
<dbReference type="GO" id="GO:0046100">
    <property type="term" value="P:hypoxanthine metabolic process"/>
    <property type="evidence" value="ECO:0007669"/>
    <property type="project" value="TreeGrafter"/>
</dbReference>
<dbReference type="AlphaFoldDB" id="A0A1S7LPG8"/>